<feature type="domain" description="SHOCT" evidence="2">
    <location>
        <begin position="67"/>
        <end position="94"/>
    </location>
</feature>
<dbReference type="InterPro" id="IPR018649">
    <property type="entry name" value="SHOCT"/>
</dbReference>
<keyword evidence="4" id="KW-1185">Reference proteome</keyword>
<sequence length="139" mass="14760">MSSTVASVAGVGTLVAGLAALALGVSWFWLVFVVGFLVVAPVAEWLAGRYDSHADDAGDAEPDEAADALAELRDRYARGDIDEAEFERRVERLLETESVDDAESHYGADDTTDADGTVTAGRGVESDRDGDADPEREPE</sequence>
<dbReference type="Pfam" id="PF09851">
    <property type="entry name" value="SHOCT"/>
    <property type="match status" value="1"/>
</dbReference>
<feature type="compositionally biased region" description="Basic and acidic residues" evidence="1">
    <location>
        <begin position="124"/>
        <end position="139"/>
    </location>
</feature>
<dbReference type="Proteomes" id="UP000509667">
    <property type="component" value="Chromosome"/>
</dbReference>
<dbReference type="AlphaFoldDB" id="A0A7D5TRT9"/>
<accession>A0A7D5TRT9</accession>
<feature type="region of interest" description="Disordered" evidence="1">
    <location>
        <begin position="95"/>
        <end position="139"/>
    </location>
</feature>
<dbReference type="KEGG" id="hrr:HZS55_20565"/>
<evidence type="ECO:0000313" key="4">
    <source>
        <dbReference type="Proteomes" id="UP000509667"/>
    </source>
</evidence>
<evidence type="ECO:0000256" key="1">
    <source>
        <dbReference type="SAM" id="MobiDB-lite"/>
    </source>
</evidence>
<dbReference type="EMBL" id="CP058910">
    <property type="protein sequence ID" value="QLH80074.1"/>
    <property type="molecule type" value="Genomic_DNA"/>
</dbReference>
<name>A0A7D5TRT9_9EURY</name>
<proteinExistence type="predicted"/>
<evidence type="ECO:0000313" key="3">
    <source>
        <dbReference type="EMBL" id="QLH80074.1"/>
    </source>
</evidence>
<gene>
    <name evidence="3" type="ORF">HZS55_20565</name>
</gene>
<feature type="compositionally biased region" description="Low complexity" evidence="1">
    <location>
        <begin position="114"/>
        <end position="123"/>
    </location>
</feature>
<organism evidence="3 4">
    <name type="scientific">Halosimplex rubrum</name>
    <dbReference type="NCBI Taxonomy" id="869889"/>
    <lineage>
        <taxon>Archaea</taxon>
        <taxon>Methanobacteriati</taxon>
        <taxon>Methanobacteriota</taxon>
        <taxon>Stenosarchaea group</taxon>
        <taxon>Halobacteria</taxon>
        <taxon>Halobacteriales</taxon>
        <taxon>Haloarculaceae</taxon>
        <taxon>Halosimplex</taxon>
    </lineage>
</organism>
<protein>
    <submittedName>
        <fullName evidence="3">SHOCT domain-containing protein</fullName>
    </submittedName>
</protein>
<evidence type="ECO:0000259" key="2">
    <source>
        <dbReference type="Pfam" id="PF09851"/>
    </source>
</evidence>
<reference evidence="3 4" key="1">
    <citation type="submission" date="2020-07" db="EMBL/GenBank/DDBJ databases">
        <title>Halosimplex pelagicum sp. nov. and Halosimplex rubrum sp. nov., isolated from salted brown alga Laminaria, and emended description of the genus Halosimplex.</title>
        <authorList>
            <person name="Cui H."/>
        </authorList>
    </citation>
    <scope>NUCLEOTIDE SEQUENCE [LARGE SCALE GENOMIC DNA]</scope>
    <source>
        <strain evidence="3 4">R27</strain>
    </source>
</reference>